<evidence type="ECO:0008006" key="4">
    <source>
        <dbReference type="Google" id="ProtNLM"/>
    </source>
</evidence>
<proteinExistence type="predicted"/>
<accession>A0A2K3NKH2</accession>
<protein>
    <recommendedName>
        <fullName evidence="4">Secreted protein</fullName>
    </recommendedName>
</protein>
<reference evidence="2 3" key="2">
    <citation type="journal article" date="2017" name="Front. Plant Sci.">
        <title>Gene Classification and Mining of Molecular Markers Useful in Red Clover (Trifolium pratense) Breeding.</title>
        <authorList>
            <person name="Istvanek J."/>
            <person name="Dluhosova J."/>
            <person name="Dluhos P."/>
            <person name="Patkova L."/>
            <person name="Nedelnik J."/>
            <person name="Repkova J."/>
        </authorList>
    </citation>
    <scope>NUCLEOTIDE SEQUENCE [LARGE SCALE GENOMIC DNA]</scope>
    <source>
        <strain evidence="3">cv. Tatra</strain>
        <tissue evidence="2">Young leaves</tissue>
    </source>
</reference>
<evidence type="ECO:0000256" key="1">
    <source>
        <dbReference type="SAM" id="SignalP"/>
    </source>
</evidence>
<evidence type="ECO:0000313" key="3">
    <source>
        <dbReference type="Proteomes" id="UP000236291"/>
    </source>
</evidence>
<gene>
    <name evidence="2" type="ORF">L195_g026821</name>
</gene>
<keyword evidence="1" id="KW-0732">Signal</keyword>
<feature type="chain" id="PRO_5014446827" description="Secreted protein" evidence="1">
    <location>
        <begin position="20"/>
        <end position="57"/>
    </location>
</feature>
<name>A0A2K3NKH2_TRIPR</name>
<dbReference type="Proteomes" id="UP000236291">
    <property type="component" value="Unassembled WGS sequence"/>
</dbReference>
<dbReference type="AlphaFoldDB" id="A0A2K3NKH2"/>
<dbReference type="EMBL" id="ASHM01022689">
    <property type="protein sequence ID" value="PNY03489.1"/>
    <property type="molecule type" value="Genomic_DNA"/>
</dbReference>
<comment type="caution">
    <text evidence="2">The sequence shown here is derived from an EMBL/GenBank/DDBJ whole genome shotgun (WGS) entry which is preliminary data.</text>
</comment>
<sequence>MLLLLRIVFLLTTRQCALIFWPRWGLTLFPLVKFEVPPAELSSLLLVDALEFAFVRE</sequence>
<reference evidence="2 3" key="1">
    <citation type="journal article" date="2014" name="Am. J. Bot.">
        <title>Genome assembly and annotation for red clover (Trifolium pratense; Fabaceae).</title>
        <authorList>
            <person name="Istvanek J."/>
            <person name="Jaros M."/>
            <person name="Krenek A."/>
            <person name="Repkova J."/>
        </authorList>
    </citation>
    <scope>NUCLEOTIDE SEQUENCE [LARGE SCALE GENOMIC DNA]</scope>
    <source>
        <strain evidence="3">cv. Tatra</strain>
        <tissue evidence="2">Young leaves</tissue>
    </source>
</reference>
<feature type="signal peptide" evidence="1">
    <location>
        <begin position="1"/>
        <end position="19"/>
    </location>
</feature>
<organism evidence="2 3">
    <name type="scientific">Trifolium pratense</name>
    <name type="common">Red clover</name>
    <dbReference type="NCBI Taxonomy" id="57577"/>
    <lineage>
        <taxon>Eukaryota</taxon>
        <taxon>Viridiplantae</taxon>
        <taxon>Streptophyta</taxon>
        <taxon>Embryophyta</taxon>
        <taxon>Tracheophyta</taxon>
        <taxon>Spermatophyta</taxon>
        <taxon>Magnoliopsida</taxon>
        <taxon>eudicotyledons</taxon>
        <taxon>Gunneridae</taxon>
        <taxon>Pentapetalae</taxon>
        <taxon>rosids</taxon>
        <taxon>fabids</taxon>
        <taxon>Fabales</taxon>
        <taxon>Fabaceae</taxon>
        <taxon>Papilionoideae</taxon>
        <taxon>50 kb inversion clade</taxon>
        <taxon>NPAAA clade</taxon>
        <taxon>Hologalegina</taxon>
        <taxon>IRL clade</taxon>
        <taxon>Trifolieae</taxon>
        <taxon>Trifolium</taxon>
    </lineage>
</organism>
<evidence type="ECO:0000313" key="2">
    <source>
        <dbReference type="EMBL" id="PNY03489.1"/>
    </source>
</evidence>